<protein>
    <submittedName>
        <fullName evidence="1">Uncharacterized protein</fullName>
    </submittedName>
</protein>
<gene>
    <name evidence="1" type="ORF">LC087_02635</name>
</gene>
<dbReference type="RefSeq" id="WP_226538947.1">
    <property type="nucleotide sequence ID" value="NZ_CP129013.1"/>
</dbReference>
<dbReference type="EMBL" id="CP129013">
    <property type="protein sequence ID" value="WLR43123.1"/>
    <property type="molecule type" value="Genomic_DNA"/>
</dbReference>
<keyword evidence="2" id="KW-1185">Reference proteome</keyword>
<dbReference type="Proteomes" id="UP001197974">
    <property type="component" value="Chromosome"/>
</dbReference>
<evidence type="ECO:0000313" key="1">
    <source>
        <dbReference type="EMBL" id="WLR43123.1"/>
    </source>
</evidence>
<name>A0ABY9JX93_9BACI</name>
<reference evidence="1 2" key="1">
    <citation type="submission" date="2023-06" db="EMBL/GenBank/DDBJ databases">
        <title>Five Gram-positive bacteria isolated from mangrove sediments in Shenzhen, Guangdong, China.</title>
        <authorList>
            <person name="Yu S."/>
            <person name="Zheng W."/>
            <person name="Huang Y."/>
        </authorList>
    </citation>
    <scope>NUCLEOTIDE SEQUENCE [LARGE SCALE GENOMIC DNA]</scope>
    <source>
        <strain evidence="1 2">SaN35-3</strain>
    </source>
</reference>
<sequence>MARVVFCGGPIPNPSNNFDEIDVLVRNTDPAQSATVVVRFYDLGVANNTVETLVASQSSTITPQNSDSYQFTNPMSLTNFAVDVRVDMNRSEEVIATAVMPSFTLLSSGDTVFEQFDRQFICRPRGQLEVDFGS</sequence>
<proteinExistence type="predicted"/>
<accession>A0ABY9JX93</accession>
<organism evidence="1 2">
    <name type="scientific">Bacillus carboniphilus</name>
    <dbReference type="NCBI Taxonomy" id="86663"/>
    <lineage>
        <taxon>Bacteria</taxon>
        <taxon>Bacillati</taxon>
        <taxon>Bacillota</taxon>
        <taxon>Bacilli</taxon>
        <taxon>Bacillales</taxon>
        <taxon>Bacillaceae</taxon>
        <taxon>Bacillus</taxon>
    </lineage>
</organism>
<evidence type="ECO:0000313" key="2">
    <source>
        <dbReference type="Proteomes" id="UP001197974"/>
    </source>
</evidence>